<accession>A0A507CNP7</accession>
<dbReference type="Proteomes" id="UP000317494">
    <property type="component" value="Unassembled WGS sequence"/>
</dbReference>
<protein>
    <submittedName>
        <fullName evidence="1">Uncharacterized protein</fullName>
    </submittedName>
</protein>
<evidence type="ECO:0000313" key="2">
    <source>
        <dbReference type="Proteomes" id="UP000317494"/>
    </source>
</evidence>
<dbReference type="VEuPathDB" id="FungiDB:SeMB42_g05883"/>
<organism evidence="1 2">
    <name type="scientific">Synchytrium endobioticum</name>
    <dbReference type="NCBI Taxonomy" id="286115"/>
    <lineage>
        <taxon>Eukaryota</taxon>
        <taxon>Fungi</taxon>
        <taxon>Fungi incertae sedis</taxon>
        <taxon>Chytridiomycota</taxon>
        <taxon>Chytridiomycota incertae sedis</taxon>
        <taxon>Chytridiomycetes</taxon>
        <taxon>Synchytriales</taxon>
        <taxon>Synchytriaceae</taxon>
        <taxon>Synchytrium</taxon>
    </lineage>
</organism>
<gene>
    <name evidence="1" type="ORF">SeMB42_g05883</name>
</gene>
<sequence length="175" mass="20171">MQRVTAFVPARTVISYEEFRSYSLAQRVSSSTITDVARTSLETGQTVSKSYSNIQHMTPAPHHHQQRPRPRTHTINDERAATNVPRNTVLVAATNPRIWFRNSRETSTDQDIRKEQEAAIWEATVQVVNSLLHAAPSSIARDKAHRLVTYLLRHNNRRSRKSLRQAKPRTRYTME</sequence>
<proteinExistence type="predicted"/>
<dbReference type="AlphaFoldDB" id="A0A507CNP7"/>
<name>A0A507CNP7_9FUNG</name>
<dbReference type="EMBL" id="QEAN01000302">
    <property type="protein sequence ID" value="TPX40750.1"/>
    <property type="molecule type" value="Genomic_DNA"/>
</dbReference>
<reference evidence="1 2" key="1">
    <citation type="journal article" date="2019" name="Sci. Rep.">
        <title>Comparative genomics of chytrid fungi reveal insights into the obligate biotrophic and pathogenic lifestyle of Synchytrium endobioticum.</title>
        <authorList>
            <person name="van de Vossenberg B.T.L.H."/>
            <person name="Warris S."/>
            <person name="Nguyen H.D.T."/>
            <person name="van Gent-Pelzer M.P.E."/>
            <person name="Joly D.L."/>
            <person name="van de Geest H.C."/>
            <person name="Bonants P.J.M."/>
            <person name="Smith D.S."/>
            <person name="Levesque C.A."/>
            <person name="van der Lee T.A.J."/>
        </authorList>
    </citation>
    <scope>NUCLEOTIDE SEQUENCE [LARGE SCALE GENOMIC DNA]</scope>
    <source>
        <strain evidence="1 2">MB42</strain>
    </source>
</reference>
<keyword evidence="2" id="KW-1185">Reference proteome</keyword>
<evidence type="ECO:0000313" key="1">
    <source>
        <dbReference type="EMBL" id="TPX40750.1"/>
    </source>
</evidence>
<comment type="caution">
    <text evidence="1">The sequence shown here is derived from an EMBL/GenBank/DDBJ whole genome shotgun (WGS) entry which is preliminary data.</text>
</comment>